<dbReference type="AlphaFoldDB" id="A0A1B2M0T0"/>
<feature type="transmembrane region" description="Helical" evidence="7">
    <location>
        <begin position="467"/>
        <end position="487"/>
    </location>
</feature>
<dbReference type="InterPro" id="IPR020846">
    <property type="entry name" value="MFS_dom"/>
</dbReference>
<dbReference type="Gene3D" id="1.20.1250.20">
    <property type="entry name" value="MFS general substrate transporter like domains"/>
    <property type="match status" value="1"/>
</dbReference>
<dbReference type="KEGG" id="ala:BFG52_10700"/>
<dbReference type="CDD" id="cd17321">
    <property type="entry name" value="MFS_MMR_MDR_like"/>
    <property type="match status" value="1"/>
</dbReference>
<evidence type="ECO:0000313" key="9">
    <source>
        <dbReference type="EMBL" id="AOA58771.1"/>
    </source>
</evidence>
<dbReference type="GO" id="GO:0005886">
    <property type="term" value="C:plasma membrane"/>
    <property type="evidence" value="ECO:0007669"/>
    <property type="project" value="UniProtKB-SubCell"/>
</dbReference>
<dbReference type="PANTHER" id="PTHR42718:SF47">
    <property type="entry name" value="METHYL VIOLOGEN RESISTANCE PROTEIN SMVA"/>
    <property type="match status" value="1"/>
</dbReference>
<evidence type="ECO:0000256" key="7">
    <source>
        <dbReference type="SAM" id="Phobius"/>
    </source>
</evidence>
<feature type="transmembrane region" description="Helical" evidence="7">
    <location>
        <begin position="131"/>
        <end position="154"/>
    </location>
</feature>
<dbReference type="PANTHER" id="PTHR42718">
    <property type="entry name" value="MAJOR FACILITATOR SUPERFAMILY MULTIDRUG TRANSPORTER MFSC"/>
    <property type="match status" value="1"/>
</dbReference>
<evidence type="ECO:0000256" key="5">
    <source>
        <dbReference type="ARBA" id="ARBA00022989"/>
    </source>
</evidence>
<evidence type="ECO:0000256" key="6">
    <source>
        <dbReference type="ARBA" id="ARBA00023136"/>
    </source>
</evidence>
<organism evidence="9 10">
    <name type="scientific">Acinetobacter larvae</name>
    <dbReference type="NCBI Taxonomy" id="1789224"/>
    <lineage>
        <taxon>Bacteria</taxon>
        <taxon>Pseudomonadati</taxon>
        <taxon>Pseudomonadota</taxon>
        <taxon>Gammaproteobacteria</taxon>
        <taxon>Moraxellales</taxon>
        <taxon>Moraxellaceae</taxon>
        <taxon>Acinetobacter</taxon>
    </lineage>
</organism>
<keyword evidence="4 7" id="KW-0812">Transmembrane</keyword>
<keyword evidence="10" id="KW-1185">Reference proteome</keyword>
<gene>
    <name evidence="9" type="ORF">BFG52_10700</name>
</gene>
<feature type="transmembrane region" description="Helical" evidence="7">
    <location>
        <begin position="73"/>
        <end position="92"/>
    </location>
</feature>
<dbReference type="PRINTS" id="PR01036">
    <property type="entry name" value="TCRTETB"/>
</dbReference>
<dbReference type="PROSITE" id="PS50850">
    <property type="entry name" value="MFS"/>
    <property type="match status" value="1"/>
</dbReference>
<sequence length="497" mass="53953">MSRQWMILFIIILIYLPVSIDATVLHVAIPSMTSALALNNQQMLWIIDIYSLVMAGLILPMGALGDRIGFKRLMLIGASIFAIASTAAAVAQSAAMLIAMRALLALGAAMIIPATLAALRHGFTDEKQRNFALGIWGTVGGGGAAIGPLVGGYILEHYHWGMVFLINVPIIACALLFILLYVPKQATQAEQSINLWQALQLITAILLIIYALKSLFYNATLSAWSALFAGSAILMWFIRQQLKSTRPLIDFKLFQHPAIAVSIALAIFAMVSLVGFELLLSQELQFIYGYSPLDAGLYILPFIIAISFGGPFVSFLLNHFGLKRVSSCGLLLCALSFFGLSQINFAIDHYLAWTWMVLLGLSVEITLLSSTAAIMSTAPKHKATAAGAIEGMAYELGAGLGIAIFGMLISLFYMQHLQSIPQLSSADLTSLGHSIGETLAALQQFSPESATVIQQQATQAFQYAHRWVLIIAGSLFIILAIFVWRLMPQRVQQQDGP</sequence>
<evidence type="ECO:0000256" key="4">
    <source>
        <dbReference type="ARBA" id="ARBA00022692"/>
    </source>
</evidence>
<feature type="transmembrane region" description="Helical" evidence="7">
    <location>
        <begin position="396"/>
        <end position="414"/>
    </location>
</feature>
<feature type="transmembrane region" description="Helical" evidence="7">
    <location>
        <begin position="194"/>
        <end position="212"/>
    </location>
</feature>
<proteinExistence type="predicted"/>
<evidence type="ECO:0000313" key="10">
    <source>
        <dbReference type="Proteomes" id="UP000093391"/>
    </source>
</evidence>
<feature type="transmembrane region" description="Helical" evidence="7">
    <location>
        <begin position="98"/>
        <end position="119"/>
    </location>
</feature>
<feature type="transmembrane region" description="Helical" evidence="7">
    <location>
        <begin position="296"/>
        <end position="317"/>
    </location>
</feature>
<dbReference type="InterPro" id="IPR036259">
    <property type="entry name" value="MFS_trans_sf"/>
</dbReference>
<keyword evidence="2" id="KW-0813">Transport</keyword>
<dbReference type="GO" id="GO:0022857">
    <property type="term" value="F:transmembrane transporter activity"/>
    <property type="evidence" value="ECO:0007669"/>
    <property type="project" value="InterPro"/>
</dbReference>
<dbReference type="Pfam" id="PF07690">
    <property type="entry name" value="MFS_1"/>
    <property type="match status" value="1"/>
</dbReference>
<feature type="transmembrane region" description="Helical" evidence="7">
    <location>
        <begin position="329"/>
        <end position="347"/>
    </location>
</feature>
<evidence type="ECO:0000256" key="2">
    <source>
        <dbReference type="ARBA" id="ARBA00022448"/>
    </source>
</evidence>
<comment type="subcellular location">
    <subcellularLocation>
        <location evidence="1">Cell membrane</location>
        <topology evidence="1">Multi-pass membrane protein</topology>
    </subcellularLocation>
</comment>
<evidence type="ECO:0000259" key="8">
    <source>
        <dbReference type="PROSITE" id="PS50850"/>
    </source>
</evidence>
<dbReference type="EMBL" id="CP016895">
    <property type="protein sequence ID" value="AOA58771.1"/>
    <property type="molecule type" value="Genomic_DNA"/>
</dbReference>
<dbReference type="SUPFAM" id="SSF103473">
    <property type="entry name" value="MFS general substrate transporter"/>
    <property type="match status" value="1"/>
</dbReference>
<name>A0A1B2M0T0_9GAMM</name>
<feature type="transmembrane region" description="Helical" evidence="7">
    <location>
        <begin position="218"/>
        <end position="238"/>
    </location>
</feature>
<dbReference type="Gene3D" id="1.20.1720.10">
    <property type="entry name" value="Multidrug resistance protein D"/>
    <property type="match status" value="1"/>
</dbReference>
<feature type="transmembrane region" description="Helical" evidence="7">
    <location>
        <begin position="353"/>
        <end position="375"/>
    </location>
</feature>
<accession>A0A1B2M0T0</accession>
<evidence type="ECO:0000256" key="3">
    <source>
        <dbReference type="ARBA" id="ARBA00022475"/>
    </source>
</evidence>
<dbReference type="InterPro" id="IPR011701">
    <property type="entry name" value="MFS"/>
</dbReference>
<dbReference type="Proteomes" id="UP000093391">
    <property type="component" value="Chromosome"/>
</dbReference>
<reference evidence="9 10" key="1">
    <citation type="submission" date="2016-08" db="EMBL/GenBank/DDBJ databases">
        <authorList>
            <person name="Seilhamer J.J."/>
        </authorList>
    </citation>
    <scope>NUCLEOTIDE SEQUENCE [LARGE SCALE GENOMIC DNA]</scope>
    <source>
        <strain evidence="9 10">BRTC-1</strain>
    </source>
</reference>
<feature type="transmembrane region" description="Helical" evidence="7">
    <location>
        <begin position="7"/>
        <end position="30"/>
    </location>
</feature>
<keyword evidence="5 7" id="KW-1133">Transmembrane helix</keyword>
<feature type="domain" description="Major facilitator superfamily (MFS) profile" evidence="8">
    <location>
        <begin position="7"/>
        <end position="491"/>
    </location>
</feature>
<keyword evidence="6 7" id="KW-0472">Membrane</keyword>
<feature type="transmembrane region" description="Helical" evidence="7">
    <location>
        <begin position="258"/>
        <end position="276"/>
    </location>
</feature>
<evidence type="ECO:0000256" key="1">
    <source>
        <dbReference type="ARBA" id="ARBA00004651"/>
    </source>
</evidence>
<keyword evidence="3" id="KW-1003">Cell membrane</keyword>
<dbReference type="STRING" id="1789224.BFG52_10700"/>
<feature type="transmembrane region" description="Helical" evidence="7">
    <location>
        <begin position="42"/>
        <end position="61"/>
    </location>
</feature>
<protein>
    <submittedName>
        <fullName evidence="9">MFS transporter</fullName>
    </submittedName>
</protein>
<dbReference type="RefSeq" id="WP_067555857.1">
    <property type="nucleotide sequence ID" value="NZ_CP016895.1"/>
</dbReference>
<feature type="transmembrane region" description="Helical" evidence="7">
    <location>
        <begin position="160"/>
        <end position="182"/>
    </location>
</feature>
<dbReference type="OrthoDB" id="9807274at2"/>